<dbReference type="Pfam" id="PF08276">
    <property type="entry name" value="PAN_2"/>
    <property type="match status" value="1"/>
</dbReference>
<name>A0A9R0Y8L9_TRITD</name>
<dbReference type="EMBL" id="LT934121">
    <property type="protein sequence ID" value="VAI50867.1"/>
    <property type="molecule type" value="Genomic_DNA"/>
</dbReference>
<dbReference type="InterPro" id="IPR003609">
    <property type="entry name" value="Pan_app"/>
</dbReference>
<reference evidence="2 3" key="1">
    <citation type="submission" date="2017-09" db="EMBL/GenBank/DDBJ databases">
        <authorList>
            <consortium name="International Durum Wheat Genome Sequencing Consortium (IDWGSC)"/>
            <person name="Milanesi L."/>
        </authorList>
    </citation>
    <scope>NUCLEOTIDE SEQUENCE [LARGE SCALE GENOMIC DNA]</scope>
    <source>
        <strain evidence="3">cv. Svevo</strain>
    </source>
</reference>
<dbReference type="CDD" id="cd01098">
    <property type="entry name" value="PAN_AP_plant"/>
    <property type="match status" value="1"/>
</dbReference>
<keyword evidence="3" id="KW-1185">Reference proteome</keyword>
<dbReference type="OMA" id="SHEFVVA"/>
<dbReference type="PANTHER" id="PTHR32444:SF142">
    <property type="entry name" value="RECEPTOR-LIKE SERINE_THREONINE-PROTEIN KINASE"/>
    <property type="match status" value="1"/>
</dbReference>
<dbReference type="PROSITE" id="PS50948">
    <property type="entry name" value="PAN"/>
    <property type="match status" value="1"/>
</dbReference>
<dbReference type="SUPFAM" id="SSF57414">
    <property type="entry name" value="Hairpin loop containing domain-like"/>
    <property type="match status" value="1"/>
</dbReference>
<proteinExistence type="predicted"/>
<organism evidence="2 3">
    <name type="scientific">Triticum turgidum subsp. durum</name>
    <name type="common">Durum wheat</name>
    <name type="synonym">Triticum durum</name>
    <dbReference type="NCBI Taxonomy" id="4567"/>
    <lineage>
        <taxon>Eukaryota</taxon>
        <taxon>Viridiplantae</taxon>
        <taxon>Streptophyta</taxon>
        <taxon>Embryophyta</taxon>
        <taxon>Tracheophyta</taxon>
        <taxon>Spermatophyta</taxon>
        <taxon>Magnoliopsida</taxon>
        <taxon>Liliopsida</taxon>
        <taxon>Poales</taxon>
        <taxon>Poaceae</taxon>
        <taxon>BOP clade</taxon>
        <taxon>Pooideae</taxon>
        <taxon>Triticodae</taxon>
        <taxon>Triticeae</taxon>
        <taxon>Triticinae</taxon>
        <taxon>Triticum</taxon>
    </lineage>
</organism>
<dbReference type="PANTHER" id="PTHR32444">
    <property type="entry name" value="BULB-TYPE LECTIN DOMAIN-CONTAINING PROTEIN"/>
    <property type="match status" value="1"/>
</dbReference>
<dbReference type="AlphaFoldDB" id="A0A9R0Y8L9"/>
<evidence type="ECO:0000313" key="3">
    <source>
        <dbReference type="Proteomes" id="UP000324705"/>
    </source>
</evidence>
<protein>
    <recommendedName>
        <fullName evidence="1">Apple domain-containing protein</fullName>
    </recommendedName>
</protein>
<evidence type="ECO:0000259" key="1">
    <source>
        <dbReference type="PROSITE" id="PS50948"/>
    </source>
</evidence>
<dbReference type="Proteomes" id="UP000324705">
    <property type="component" value="Chromosome 6A"/>
</dbReference>
<evidence type="ECO:0000313" key="2">
    <source>
        <dbReference type="EMBL" id="VAI50867.1"/>
    </source>
</evidence>
<dbReference type="Gramene" id="TRITD6Av1G213140.1">
    <property type="protein sequence ID" value="TRITD6Av1G213140.1"/>
    <property type="gene ID" value="TRITD6Av1G213140"/>
</dbReference>
<feature type="domain" description="Apple" evidence="1">
    <location>
        <begin position="1"/>
        <end position="73"/>
    </location>
</feature>
<accession>A0A9R0Y8L9</accession>
<sequence>MKVPDKFLHLKNRSFDECAAECSNNCSCTAYAYANLSSGGANDDPTRCLVWTRELIDTGKSTNSGENLYLRLAESPGMHCPIAL</sequence>
<gene>
    <name evidence="2" type="ORF">TRITD_6Av1G213140</name>
</gene>